<name>A0AAN9T013_PSOTE</name>
<proteinExistence type="predicted"/>
<protein>
    <recommendedName>
        <fullName evidence="10">Inactive poly [ADP-ribose] polymerase SRO5</fullName>
    </recommendedName>
</protein>
<evidence type="ECO:0000313" key="8">
    <source>
        <dbReference type="EMBL" id="KAK7411113.1"/>
    </source>
</evidence>
<dbReference type="Pfam" id="PF12174">
    <property type="entry name" value="RST"/>
    <property type="match status" value="1"/>
</dbReference>
<comment type="caution">
    <text evidence="8">The sequence shown here is derived from an EMBL/GenBank/DDBJ whole genome shotgun (WGS) entry which is preliminary data.</text>
</comment>
<gene>
    <name evidence="8" type="ORF">VNO78_02521</name>
</gene>
<keyword evidence="4" id="KW-0539">Nucleus</keyword>
<dbReference type="Gene3D" id="3.90.228.10">
    <property type="match status" value="1"/>
</dbReference>
<dbReference type="EMBL" id="JAYMYS010000001">
    <property type="protein sequence ID" value="KAK7411113.1"/>
    <property type="molecule type" value="Genomic_DNA"/>
</dbReference>
<feature type="domain" description="PARP catalytic" evidence="6">
    <location>
        <begin position="18"/>
        <end position="232"/>
    </location>
</feature>
<reference evidence="8 9" key="1">
    <citation type="submission" date="2024-01" db="EMBL/GenBank/DDBJ databases">
        <title>The genomes of 5 underutilized Papilionoideae crops provide insights into root nodulation and disease resistanc.</title>
        <authorList>
            <person name="Jiang F."/>
        </authorList>
    </citation>
    <scope>NUCLEOTIDE SEQUENCE [LARGE SCALE GENOMIC DNA]</scope>
    <source>
        <strain evidence="8">DUOXIRENSHENG_FW03</strain>
        <tissue evidence="8">Leaves</tissue>
    </source>
</reference>
<evidence type="ECO:0000313" key="9">
    <source>
        <dbReference type="Proteomes" id="UP001386955"/>
    </source>
</evidence>
<dbReference type="PANTHER" id="PTHR32263:SF23">
    <property type="entry name" value="INACTIVE POLY [ADP-RIBOSE] POLYMERASE SRO4"/>
    <property type="match status" value="1"/>
</dbReference>
<dbReference type="SUPFAM" id="SSF56399">
    <property type="entry name" value="ADP-ribosylation"/>
    <property type="match status" value="1"/>
</dbReference>
<feature type="region of interest" description="Disordered" evidence="5">
    <location>
        <begin position="1"/>
        <end position="21"/>
    </location>
</feature>
<dbReference type="Proteomes" id="UP001386955">
    <property type="component" value="Unassembled WGS sequence"/>
</dbReference>
<feature type="domain" description="RST" evidence="7">
    <location>
        <begin position="228"/>
        <end position="299"/>
    </location>
</feature>
<dbReference type="PROSITE" id="PS51879">
    <property type="entry name" value="RST"/>
    <property type="match status" value="1"/>
</dbReference>
<evidence type="ECO:0000256" key="3">
    <source>
        <dbReference type="ARBA" id="ARBA00023016"/>
    </source>
</evidence>
<keyword evidence="9" id="KW-1185">Reference proteome</keyword>
<comment type="subcellular location">
    <subcellularLocation>
        <location evidence="1">Nucleus</location>
    </subcellularLocation>
</comment>
<dbReference type="GO" id="GO:0005634">
    <property type="term" value="C:nucleus"/>
    <property type="evidence" value="ECO:0007669"/>
    <property type="project" value="UniProtKB-SubCell"/>
</dbReference>
<dbReference type="InterPro" id="IPR012317">
    <property type="entry name" value="Poly(ADP-ribose)pol_cat_dom"/>
</dbReference>
<dbReference type="AlphaFoldDB" id="A0AAN9T013"/>
<keyword evidence="2" id="KW-0217">Developmental protein</keyword>
<dbReference type="InterPro" id="IPR044964">
    <property type="entry name" value="RCD1/SRO1-5"/>
</dbReference>
<dbReference type="GO" id="GO:0003950">
    <property type="term" value="F:NAD+ poly-ADP-ribosyltransferase activity"/>
    <property type="evidence" value="ECO:0007669"/>
    <property type="project" value="InterPro"/>
</dbReference>
<evidence type="ECO:0000256" key="5">
    <source>
        <dbReference type="SAM" id="MobiDB-lite"/>
    </source>
</evidence>
<evidence type="ECO:0000256" key="1">
    <source>
        <dbReference type="ARBA" id="ARBA00004123"/>
    </source>
</evidence>
<evidence type="ECO:0000259" key="7">
    <source>
        <dbReference type="PROSITE" id="PS51879"/>
    </source>
</evidence>
<accession>A0AAN9T013</accession>
<evidence type="ECO:0000256" key="4">
    <source>
        <dbReference type="ARBA" id="ARBA00023242"/>
    </source>
</evidence>
<evidence type="ECO:0000256" key="2">
    <source>
        <dbReference type="ARBA" id="ARBA00022473"/>
    </source>
</evidence>
<sequence length="332" mass="37162">MELTLPRQDDDSDCESTVSASRVTTHQPRFLLRLEQGDVVHDLIKTRFIRGLGLLGPKTHVLSVHRNACSDVVSLARLHSFQVYAKAVAELRHGNANVKYAWYGTRGQSDVNDIVSRGFGHEHGPTLVLSPDDAPLQSVKSCEVGEDGVRHALLCRVILGKSDLVHDDAEQCYPSCDDYDSGVDSFSSPKKYVIWSNRMNTHVLPAYVVSFRVSSFKGTEKSTEEDPSRPTSPWMPFPSLISALSLVLPSCDVALISKFYKDKKEMKISRHELIQRVRRIAGDKLLIAVIKSYRIKLRLTGHKFCHVETNKAWVDSSSPLIYKPLSLEFGVT</sequence>
<evidence type="ECO:0000259" key="6">
    <source>
        <dbReference type="PROSITE" id="PS51059"/>
    </source>
</evidence>
<dbReference type="PROSITE" id="PS51059">
    <property type="entry name" value="PARP_CATALYTIC"/>
    <property type="match status" value="1"/>
</dbReference>
<keyword evidence="3" id="KW-0346">Stress response</keyword>
<dbReference type="PANTHER" id="PTHR32263">
    <property type="entry name" value="INACTIVE POLY [ADP-RIBOSE] POLYMERASE SRO4-RELATED"/>
    <property type="match status" value="1"/>
</dbReference>
<evidence type="ECO:0008006" key="10">
    <source>
        <dbReference type="Google" id="ProtNLM"/>
    </source>
</evidence>
<dbReference type="InterPro" id="IPR022003">
    <property type="entry name" value="RST"/>
</dbReference>
<organism evidence="8 9">
    <name type="scientific">Psophocarpus tetragonolobus</name>
    <name type="common">Winged bean</name>
    <name type="synonym">Dolichos tetragonolobus</name>
    <dbReference type="NCBI Taxonomy" id="3891"/>
    <lineage>
        <taxon>Eukaryota</taxon>
        <taxon>Viridiplantae</taxon>
        <taxon>Streptophyta</taxon>
        <taxon>Embryophyta</taxon>
        <taxon>Tracheophyta</taxon>
        <taxon>Spermatophyta</taxon>
        <taxon>Magnoliopsida</taxon>
        <taxon>eudicotyledons</taxon>
        <taxon>Gunneridae</taxon>
        <taxon>Pentapetalae</taxon>
        <taxon>rosids</taxon>
        <taxon>fabids</taxon>
        <taxon>Fabales</taxon>
        <taxon>Fabaceae</taxon>
        <taxon>Papilionoideae</taxon>
        <taxon>50 kb inversion clade</taxon>
        <taxon>NPAAA clade</taxon>
        <taxon>indigoferoid/millettioid clade</taxon>
        <taxon>Phaseoleae</taxon>
        <taxon>Psophocarpus</taxon>
    </lineage>
</organism>